<evidence type="ECO:0000313" key="3">
    <source>
        <dbReference type="Proteomes" id="UP000321798"/>
    </source>
</evidence>
<evidence type="ECO:0008006" key="4">
    <source>
        <dbReference type="Google" id="ProtNLM"/>
    </source>
</evidence>
<dbReference type="RefSeq" id="WP_146952826.1">
    <property type="nucleotide sequence ID" value="NZ_BAABBJ010000003.1"/>
</dbReference>
<feature type="signal peptide" evidence="1">
    <location>
        <begin position="1"/>
        <end position="27"/>
    </location>
</feature>
<feature type="chain" id="PRO_5022078963" description="Lactococcin 972 family bacteriocin" evidence="1">
    <location>
        <begin position="28"/>
        <end position="112"/>
    </location>
</feature>
<evidence type="ECO:0000313" key="2">
    <source>
        <dbReference type="EMBL" id="GEP69064.1"/>
    </source>
</evidence>
<protein>
    <recommendedName>
        <fullName evidence="4">Lactococcin 972 family bacteriocin</fullName>
    </recommendedName>
</protein>
<reference evidence="2 3" key="1">
    <citation type="submission" date="2019-07" db="EMBL/GenBank/DDBJ databases">
        <title>Whole genome shotgun sequence of Cellulomonas soli NBRC 109434.</title>
        <authorList>
            <person name="Hosoyama A."/>
            <person name="Uohara A."/>
            <person name="Ohji S."/>
            <person name="Ichikawa N."/>
        </authorList>
    </citation>
    <scope>NUCLEOTIDE SEQUENCE [LARGE SCALE GENOMIC DNA]</scope>
    <source>
        <strain evidence="2 3">NBRC 109434</strain>
    </source>
</reference>
<proteinExistence type="predicted"/>
<organism evidence="2 3">
    <name type="scientific">Cellulomonas soli</name>
    <dbReference type="NCBI Taxonomy" id="931535"/>
    <lineage>
        <taxon>Bacteria</taxon>
        <taxon>Bacillati</taxon>
        <taxon>Actinomycetota</taxon>
        <taxon>Actinomycetes</taxon>
        <taxon>Micrococcales</taxon>
        <taxon>Cellulomonadaceae</taxon>
        <taxon>Cellulomonas</taxon>
    </lineage>
</organism>
<keyword evidence="1" id="KW-0732">Signal</keyword>
<gene>
    <name evidence="2" type="ORF">CSO01_17790</name>
</gene>
<keyword evidence="3" id="KW-1185">Reference proteome</keyword>
<accession>A0A512PCX8</accession>
<dbReference type="Proteomes" id="UP000321798">
    <property type="component" value="Unassembled WGS sequence"/>
</dbReference>
<dbReference type="EMBL" id="BKAL01000005">
    <property type="protein sequence ID" value="GEP69064.1"/>
    <property type="molecule type" value="Genomic_DNA"/>
</dbReference>
<dbReference type="AlphaFoldDB" id="A0A512PCX8"/>
<evidence type="ECO:0000256" key="1">
    <source>
        <dbReference type="SAM" id="SignalP"/>
    </source>
</evidence>
<name>A0A512PCX8_9CELL</name>
<comment type="caution">
    <text evidence="2">The sequence shown here is derived from an EMBL/GenBank/DDBJ whole genome shotgun (WGS) entry which is preliminary data.</text>
</comment>
<sequence length="112" mass="11524">MKSLVRTALAAGVVLAATVALTAPASAYESVGARSCAANYKVSVASTVTISGYSGSYDASHTYISGQSQTTRTVTGTGLKRSFGPYQFVSRWSAYSPNRPISGQADCSNTGV</sequence>